<dbReference type="Gene3D" id="3.55.50.30">
    <property type="match status" value="1"/>
</dbReference>
<evidence type="ECO:0000259" key="3">
    <source>
        <dbReference type="Pfam" id="PF16344"/>
    </source>
</evidence>
<evidence type="ECO:0000259" key="2">
    <source>
        <dbReference type="Pfam" id="PF04773"/>
    </source>
</evidence>
<dbReference type="RefSeq" id="WP_379993810.1">
    <property type="nucleotide sequence ID" value="NZ_JBHSGN010000016.1"/>
</dbReference>
<evidence type="ECO:0000313" key="4">
    <source>
        <dbReference type="EMBL" id="MFC4672621.1"/>
    </source>
</evidence>
<dbReference type="EMBL" id="JBHSGN010000016">
    <property type="protein sequence ID" value="MFC4672621.1"/>
    <property type="molecule type" value="Genomic_DNA"/>
</dbReference>
<proteinExistence type="predicted"/>
<evidence type="ECO:0000313" key="5">
    <source>
        <dbReference type="Proteomes" id="UP001596023"/>
    </source>
</evidence>
<dbReference type="PANTHER" id="PTHR30273">
    <property type="entry name" value="PERIPLASMIC SIGNAL SENSOR AND SIGMA FACTOR ACTIVATOR FECR-RELATED"/>
    <property type="match status" value="1"/>
</dbReference>
<evidence type="ECO:0000256" key="1">
    <source>
        <dbReference type="SAM" id="Phobius"/>
    </source>
</evidence>
<gene>
    <name evidence="4" type="ORF">ACFO6W_02830</name>
</gene>
<keyword evidence="1" id="KW-1133">Transmembrane helix</keyword>
<feature type="transmembrane region" description="Helical" evidence="1">
    <location>
        <begin position="87"/>
        <end position="106"/>
    </location>
</feature>
<name>A0ABV9KSG6_9BACT</name>
<dbReference type="InterPro" id="IPR012373">
    <property type="entry name" value="Ferrdict_sens_TM"/>
</dbReference>
<keyword evidence="1" id="KW-0472">Membrane</keyword>
<dbReference type="Pfam" id="PF16344">
    <property type="entry name" value="FecR_C"/>
    <property type="match status" value="1"/>
</dbReference>
<dbReference type="PIRSF" id="PIRSF018266">
    <property type="entry name" value="FecR"/>
    <property type="match status" value="1"/>
</dbReference>
<feature type="domain" description="Protein FecR C-terminal" evidence="3">
    <location>
        <begin position="255"/>
        <end position="320"/>
    </location>
</feature>
<accession>A0ABV9KSG6</accession>
<dbReference type="Proteomes" id="UP001596023">
    <property type="component" value="Unassembled WGS sequence"/>
</dbReference>
<sequence length="324" mass="37010">MWQNNEIEQLVINYLTGEASTNDILLISDWLREDQENEKIFMQIKEYWSADVSSVCDVDYNKVYDDLSLKIKDTEPGHSPGKISLRYAAVAVAAVFIGMFIYLGFLREAQVIHNYSYISGNAVSQISLPDGTGILLNKNSTLTYNNSFGENDRYVSLEGEAFFEVTKDTGKPFIVDLNGTKIKVLGTTFNVRNRPEETFTSAVLLEGSIRFESPNQNILLNPNQELVYTKANSKINVNNADMETVIAWRENLIRYKSLSFSEVTKILEKHYNISIEINSEQLRNEKMTGAFDANLNIEQILDIMKNNIQFKWKKTNDNDYVISK</sequence>
<comment type="caution">
    <text evidence="4">The sequence shown here is derived from an EMBL/GenBank/DDBJ whole genome shotgun (WGS) entry which is preliminary data.</text>
</comment>
<reference evidence="5" key="1">
    <citation type="journal article" date="2019" name="Int. J. Syst. Evol. Microbiol.">
        <title>The Global Catalogue of Microorganisms (GCM) 10K type strain sequencing project: providing services to taxonomists for standard genome sequencing and annotation.</title>
        <authorList>
            <consortium name="The Broad Institute Genomics Platform"/>
            <consortium name="The Broad Institute Genome Sequencing Center for Infectious Disease"/>
            <person name="Wu L."/>
            <person name="Ma J."/>
        </authorList>
    </citation>
    <scope>NUCLEOTIDE SEQUENCE [LARGE SCALE GENOMIC DNA]</scope>
    <source>
        <strain evidence="5">CCUG 66188</strain>
    </source>
</reference>
<dbReference type="Pfam" id="PF04773">
    <property type="entry name" value="FecR"/>
    <property type="match status" value="1"/>
</dbReference>
<dbReference type="Gene3D" id="2.60.120.1440">
    <property type="match status" value="1"/>
</dbReference>
<protein>
    <submittedName>
        <fullName evidence="4">FecR family protein</fullName>
    </submittedName>
</protein>
<organism evidence="4 5">
    <name type="scientific">Dysgonomonas termitidis</name>
    <dbReference type="NCBI Taxonomy" id="1516126"/>
    <lineage>
        <taxon>Bacteria</taxon>
        <taxon>Pseudomonadati</taxon>
        <taxon>Bacteroidota</taxon>
        <taxon>Bacteroidia</taxon>
        <taxon>Bacteroidales</taxon>
        <taxon>Dysgonomonadaceae</taxon>
        <taxon>Dysgonomonas</taxon>
    </lineage>
</organism>
<dbReference type="InterPro" id="IPR032508">
    <property type="entry name" value="FecR_C"/>
</dbReference>
<keyword evidence="1" id="KW-0812">Transmembrane</keyword>
<dbReference type="InterPro" id="IPR006860">
    <property type="entry name" value="FecR"/>
</dbReference>
<keyword evidence="5" id="KW-1185">Reference proteome</keyword>
<dbReference type="PANTHER" id="PTHR30273:SF2">
    <property type="entry name" value="PROTEIN FECR"/>
    <property type="match status" value="1"/>
</dbReference>
<feature type="domain" description="FecR protein" evidence="2">
    <location>
        <begin position="121"/>
        <end position="209"/>
    </location>
</feature>